<dbReference type="Gene3D" id="2.40.260.10">
    <property type="entry name" value="Sortase"/>
    <property type="match status" value="1"/>
</dbReference>
<dbReference type="EMBL" id="JANFNH010000005">
    <property type="protein sequence ID" value="MCQ4042174.1"/>
    <property type="molecule type" value="Genomic_DNA"/>
</dbReference>
<keyword evidence="3" id="KW-1133">Transmembrane helix</keyword>
<dbReference type="SUPFAM" id="SSF63817">
    <property type="entry name" value="Sortase"/>
    <property type="match status" value="1"/>
</dbReference>
<feature type="region of interest" description="Disordered" evidence="2">
    <location>
        <begin position="54"/>
        <end position="82"/>
    </location>
</feature>
<evidence type="ECO:0000313" key="4">
    <source>
        <dbReference type="EMBL" id="MCQ4042174.1"/>
    </source>
</evidence>
<accession>A0ABT1P9Y6</accession>
<dbReference type="NCBIfam" id="NF033747">
    <property type="entry name" value="class_E_sortase"/>
    <property type="match status" value="1"/>
</dbReference>
<gene>
    <name evidence="4" type="ORF">NON19_09030</name>
</gene>
<dbReference type="InterPro" id="IPR005754">
    <property type="entry name" value="Sortase"/>
</dbReference>
<sequence>MTVRGTVRALSELCVTVGVLILLLVVYLLYWTGVRANHAMDREVSALQDRWARTPVSSARPSPATTLNGRPAAHGTGSPASAAYREGQPFAIMYIPRFGADWHKPVLQGTGTDDLQHGLGHYAGTARLGGQGNFAVAGHRRTYGDPFEDFPELRPGDKVVLTDGVTWYTYLIDKPPYLTLPDDTGVIDPLPAPLDRSATPYPAPGRYLTLTTCDPPWGHSHRLIAWGHLDATQPVAQGMPRALLS</sequence>
<evidence type="ECO:0000256" key="3">
    <source>
        <dbReference type="SAM" id="Phobius"/>
    </source>
</evidence>
<evidence type="ECO:0000256" key="2">
    <source>
        <dbReference type="SAM" id="MobiDB-lite"/>
    </source>
</evidence>
<keyword evidence="1" id="KW-0378">Hydrolase</keyword>
<dbReference type="Pfam" id="PF04203">
    <property type="entry name" value="Sortase"/>
    <property type="match status" value="1"/>
</dbReference>
<dbReference type="CDD" id="cd05830">
    <property type="entry name" value="Sortase_E"/>
    <property type="match status" value="1"/>
</dbReference>
<organism evidence="4 5">
    <name type="scientific">Streptantibioticus rubrisoli</name>
    <dbReference type="NCBI Taxonomy" id="1387313"/>
    <lineage>
        <taxon>Bacteria</taxon>
        <taxon>Bacillati</taxon>
        <taxon>Actinomycetota</taxon>
        <taxon>Actinomycetes</taxon>
        <taxon>Kitasatosporales</taxon>
        <taxon>Streptomycetaceae</taxon>
        <taxon>Streptantibioticus</taxon>
    </lineage>
</organism>
<name>A0ABT1P9Y6_9ACTN</name>
<dbReference type="Proteomes" id="UP001206206">
    <property type="component" value="Unassembled WGS sequence"/>
</dbReference>
<keyword evidence="3" id="KW-0812">Transmembrane</keyword>
<evidence type="ECO:0000313" key="5">
    <source>
        <dbReference type="Proteomes" id="UP001206206"/>
    </source>
</evidence>
<feature type="transmembrane region" description="Helical" evidence="3">
    <location>
        <begin position="12"/>
        <end position="31"/>
    </location>
</feature>
<reference evidence="4 5" key="1">
    <citation type="submission" date="2022-06" db="EMBL/GenBank/DDBJ databases">
        <title>Draft genome sequence of type strain Streptomyces rubrisoli DSM 42083.</title>
        <authorList>
            <person name="Duangmal K."/>
            <person name="Klaysubun C."/>
        </authorList>
    </citation>
    <scope>NUCLEOTIDE SEQUENCE [LARGE SCALE GENOMIC DNA]</scope>
    <source>
        <strain evidence="4 5">DSM 42083</strain>
    </source>
</reference>
<dbReference type="InterPro" id="IPR023365">
    <property type="entry name" value="Sortase_dom-sf"/>
</dbReference>
<keyword evidence="3" id="KW-0472">Membrane</keyword>
<proteinExistence type="predicted"/>
<dbReference type="NCBIfam" id="TIGR01076">
    <property type="entry name" value="sortase_fam"/>
    <property type="match status" value="1"/>
</dbReference>
<dbReference type="InterPro" id="IPR053465">
    <property type="entry name" value="Sortase_Class_E"/>
</dbReference>
<feature type="compositionally biased region" description="Polar residues" evidence="2">
    <location>
        <begin position="55"/>
        <end position="68"/>
    </location>
</feature>
<evidence type="ECO:0000256" key="1">
    <source>
        <dbReference type="ARBA" id="ARBA00022801"/>
    </source>
</evidence>
<keyword evidence="5" id="KW-1185">Reference proteome</keyword>
<comment type="caution">
    <text evidence="4">The sequence shown here is derived from an EMBL/GenBank/DDBJ whole genome shotgun (WGS) entry which is preliminary data.</text>
</comment>
<dbReference type="InterPro" id="IPR042003">
    <property type="entry name" value="Sortase_E"/>
</dbReference>
<dbReference type="RefSeq" id="WP_255926225.1">
    <property type="nucleotide sequence ID" value="NZ_JANFNH010000005.1"/>
</dbReference>
<protein>
    <submittedName>
        <fullName evidence="4">Class E sortase</fullName>
    </submittedName>
</protein>